<keyword evidence="1" id="KW-0812">Transmembrane</keyword>
<dbReference type="AlphaFoldDB" id="A0A6G8ALC8"/>
<accession>A0A6G8ALC8</accession>
<name>A0A6G8ALC8_9ENTE</name>
<keyword evidence="1" id="KW-1133">Transmembrane helix</keyword>
<protein>
    <submittedName>
        <fullName evidence="2">Prepilin-type cleavage/methylation protein</fullName>
    </submittedName>
</protein>
<reference evidence="2 3" key="1">
    <citation type="submission" date="2020-03" db="EMBL/GenBank/DDBJ databases">
        <title>Vagococcus sp. nov., isolated from beetles.</title>
        <authorList>
            <person name="Hyun D.-W."/>
            <person name="Bae J.-W."/>
        </authorList>
    </citation>
    <scope>NUCLEOTIDE SEQUENCE [LARGE SCALE GENOMIC DNA]</scope>
    <source>
        <strain evidence="2 3">HDW17A</strain>
    </source>
</reference>
<dbReference type="KEGG" id="vah:G7081_01225"/>
<keyword evidence="3" id="KW-1185">Reference proteome</keyword>
<feature type="transmembrane region" description="Helical" evidence="1">
    <location>
        <begin position="26"/>
        <end position="48"/>
    </location>
</feature>
<evidence type="ECO:0000313" key="3">
    <source>
        <dbReference type="Proteomes" id="UP000500890"/>
    </source>
</evidence>
<dbReference type="Proteomes" id="UP000500890">
    <property type="component" value="Chromosome"/>
</dbReference>
<sequence length="159" mass="17843">MIVEENESCSIKKLIADETGLTLMELLGTLVVLTIIAGIGVTTIGKVIQHNKEDVGISNVQQAMNAALIFQTITKVRDTDKNQSSFTLKEVIEAGYLEVPITTWERPDKVYFIWRKNGSLLMTDEVGKQLKAGMKRSLPFEKLSTNQIYKLSREQLWGP</sequence>
<evidence type="ECO:0000313" key="2">
    <source>
        <dbReference type="EMBL" id="QIL45806.1"/>
    </source>
</evidence>
<keyword evidence="1" id="KW-0472">Membrane</keyword>
<gene>
    <name evidence="2" type="ORF">G7081_01225</name>
</gene>
<evidence type="ECO:0000256" key="1">
    <source>
        <dbReference type="SAM" id="Phobius"/>
    </source>
</evidence>
<proteinExistence type="predicted"/>
<dbReference type="EMBL" id="CP049886">
    <property type="protein sequence ID" value="QIL45806.1"/>
    <property type="molecule type" value="Genomic_DNA"/>
</dbReference>
<dbReference type="RefSeq" id="WP_166006667.1">
    <property type="nucleotide sequence ID" value="NZ_CP049886.1"/>
</dbReference>
<organism evidence="2 3">
    <name type="scientific">Vagococcus coleopterorum</name>
    <dbReference type="NCBI Taxonomy" id="2714946"/>
    <lineage>
        <taxon>Bacteria</taxon>
        <taxon>Bacillati</taxon>
        <taxon>Bacillota</taxon>
        <taxon>Bacilli</taxon>
        <taxon>Lactobacillales</taxon>
        <taxon>Enterococcaceae</taxon>
        <taxon>Vagococcus</taxon>
    </lineage>
</organism>